<dbReference type="NCBIfam" id="NF033542">
    <property type="entry name" value="transpos_IS110"/>
    <property type="match status" value="1"/>
</dbReference>
<name>A0A0H1R9Y2_9HYPH</name>
<dbReference type="GO" id="GO:0003677">
    <property type="term" value="F:DNA binding"/>
    <property type="evidence" value="ECO:0007669"/>
    <property type="project" value="InterPro"/>
</dbReference>
<dbReference type="GO" id="GO:0004803">
    <property type="term" value="F:transposase activity"/>
    <property type="evidence" value="ECO:0007669"/>
    <property type="project" value="InterPro"/>
</dbReference>
<dbReference type="PATRIC" id="fig|1225564.3.peg.5028"/>
<accession>A0A0H1R9Y2</accession>
<dbReference type="RefSeq" id="WP_047190551.1">
    <property type="nucleotide sequence ID" value="NZ_LCYG01000050.1"/>
</dbReference>
<dbReference type="GO" id="GO:0006313">
    <property type="term" value="P:DNA transposition"/>
    <property type="evidence" value="ECO:0007669"/>
    <property type="project" value="InterPro"/>
</dbReference>
<dbReference type="STRING" id="1225564.AA309_18780"/>
<gene>
    <name evidence="4" type="ORF">AA309_18780</name>
</gene>
<dbReference type="InterPro" id="IPR002525">
    <property type="entry name" value="Transp_IS110-like_N"/>
</dbReference>
<feature type="domain" description="Transposase IS110-like N-terminal" evidence="2">
    <location>
        <begin position="6"/>
        <end position="146"/>
    </location>
</feature>
<feature type="domain" description="Transposase IS116/IS110/IS902 C-terminal" evidence="3">
    <location>
        <begin position="210"/>
        <end position="287"/>
    </location>
</feature>
<dbReference type="Proteomes" id="UP000035489">
    <property type="component" value="Unassembled WGS sequence"/>
</dbReference>
<protein>
    <submittedName>
        <fullName evidence="4">Transposase</fullName>
    </submittedName>
</protein>
<dbReference type="Pfam" id="PF02371">
    <property type="entry name" value="Transposase_20"/>
    <property type="match status" value="1"/>
</dbReference>
<evidence type="ECO:0000313" key="4">
    <source>
        <dbReference type="EMBL" id="KLK91681.1"/>
    </source>
</evidence>
<dbReference type="EMBL" id="LCYG01000050">
    <property type="protein sequence ID" value="KLK91681.1"/>
    <property type="molecule type" value="Genomic_DNA"/>
</dbReference>
<dbReference type="InterPro" id="IPR047650">
    <property type="entry name" value="Transpos_IS110"/>
</dbReference>
<evidence type="ECO:0000259" key="3">
    <source>
        <dbReference type="Pfam" id="PF02371"/>
    </source>
</evidence>
<dbReference type="Pfam" id="PF01548">
    <property type="entry name" value="DEDD_Tnp_IS110"/>
    <property type="match status" value="1"/>
</dbReference>
<organism evidence="4 5">
    <name type="scientific">Microvirga vignae</name>
    <dbReference type="NCBI Taxonomy" id="1225564"/>
    <lineage>
        <taxon>Bacteria</taxon>
        <taxon>Pseudomonadati</taxon>
        <taxon>Pseudomonadota</taxon>
        <taxon>Alphaproteobacteria</taxon>
        <taxon>Hyphomicrobiales</taxon>
        <taxon>Methylobacteriaceae</taxon>
        <taxon>Microvirga</taxon>
    </lineage>
</organism>
<evidence type="ECO:0000313" key="5">
    <source>
        <dbReference type="Proteomes" id="UP000035489"/>
    </source>
</evidence>
<evidence type="ECO:0000259" key="2">
    <source>
        <dbReference type="Pfam" id="PF01548"/>
    </source>
</evidence>
<dbReference type="InterPro" id="IPR003346">
    <property type="entry name" value="Transposase_20"/>
</dbReference>
<dbReference type="PANTHER" id="PTHR33055">
    <property type="entry name" value="TRANSPOSASE FOR INSERTION SEQUENCE ELEMENT IS1111A"/>
    <property type="match status" value="1"/>
</dbReference>
<dbReference type="OrthoDB" id="8261795at2"/>
<keyword evidence="5" id="KW-1185">Reference proteome</keyword>
<dbReference type="AlphaFoldDB" id="A0A0H1R9Y2"/>
<feature type="region of interest" description="Disordered" evidence="1">
    <location>
        <begin position="391"/>
        <end position="410"/>
    </location>
</feature>
<evidence type="ECO:0000256" key="1">
    <source>
        <dbReference type="SAM" id="MobiDB-lite"/>
    </source>
</evidence>
<proteinExistence type="predicted"/>
<comment type="caution">
    <text evidence="4">The sequence shown here is derived from an EMBL/GenBank/DDBJ whole genome shotgun (WGS) entry which is preliminary data.</text>
</comment>
<dbReference type="PANTHER" id="PTHR33055:SF13">
    <property type="entry name" value="TRANSPOSASE"/>
    <property type="match status" value="1"/>
</dbReference>
<sequence>MRIIALDVHQSFAQMAVLDKGVIRDAGKVDLERNRLLRFAQSLRPDDEVVLEATGNTSAIVRLLSPLVARVVIANPNLVRAIAWAKVKTDKIDARVLAKLYASGFLPEVWMPDEETEARRRITAERTQLVAQMTRLKNRIHSVLHAHLIPPYHGSLFSKRGRAWLEALPLAEDRRRVILRHAGELDRLGAELAELDKSLAQKALDDPQVRRLMTITGVNATVAMSVLAAIGDIKRFSSPQKLVSYFGLNPKVRQSGDKPAYHGRISKQGRAHARSMLVEAAWVISGVPGPLRAFFVRIRNKRGKSVAAVATARKLAVIVWHMLSKDEDYTWRRPALLQWKLRHLELAAGHASHRGGRQKGSAAAYSKKAVRAAEREMVGEAEEAYRRFVASWKQRSPKGCSGAANEVRRS</sequence>
<reference evidence="4 5" key="1">
    <citation type="submission" date="2015-05" db="EMBL/GenBank/DDBJ databases">
        <title>Draft genome sequence of Microvirga vignae strain BR3299, a novel nitrogen fixing bacteria isolated from Brazil semi-aired region.</title>
        <authorList>
            <person name="Zilli J.E."/>
            <person name="Passos S.R."/>
            <person name="Leite J."/>
            <person name="Baldani J.I."/>
            <person name="Xavier G.R."/>
            <person name="Rumjaneck N.G."/>
            <person name="Simoes-Araujo J.L."/>
        </authorList>
    </citation>
    <scope>NUCLEOTIDE SEQUENCE [LARGE SCALE GENOMIC DNA]</scope>
    <source>
        <strain evidence="4 5">BR3299</strain>
    </source>
</reference>